<keyword evidence="2 5" id="KW-0808">Transferase</keyword>
<dbReference type="InterPro" id="IPR006805">
    <property type="entry name" value="Anth_synth_I_N"/>
</dbReference>
<evidence type="ECO:0000256" key="2">
    <source>
        <dbReference type="ARBA" id="ARBA00022679"/>
    </source>
</evidence>
<dbReference type="SUPFAM" id="SSF56322">
    <property type="entry name" value="ADC synthase"/>
    <property type="match status" value="1"/>
</dbReference>
<dbReference type="Pfam" id="PF04715">
    <property type="entry name" value="Anth_synt_I_N"/>
    <property type="match status" value="1"/>
</dbReference>
<dbReference type="PANTHER" id="PTHR11236:SF50">
    <property type="entry name" value="AMINODEOXYCHORISMATE SYNTHASE COMPONENT 1"/>
    <property type="match status" value="1"/>
</dbReference>
<dbReference type="InterPro" id="IPR005801">
    <property type="entry name" value="ADC_synthase"/>
</dbReference>
<organism evidence="5 6">
    <name type="scientific">Thalassobacterium sedimentorum</name>
    <dbReference type="NCBI Taxonomy" id="3041258"/>
    <lineage>
        <taxon>Bacteria</taxon>
        <taxon>Pseudomonadati</taxon>
        <taxon>Verrucomicrobiota</taxon>
        <taxon>Opitutia</taxon>
        <taxon>Puniceicoccales</taxon>
        <taxon>Coraliomargaritaceae</taxon>
        <taxon>Thalassobacterium</taxon>
    </lineage>
</organism>
<dbReference type="InterPro" id="IPR015890">
    <property type="entry name" value="Chorismate_C"/>
</dbReference>
<evidence type="ECO:0000259" key="4">
    <source>
        <dbReference type="Pfam" id="PF04715"/>
    </source>
</evidence>
<dbReference type="InterPro" id="IPR005802">
    <property type="entry name" value="ADC_synth_comp_1"/>
</dbReference>
<dbReference type="NCBIfam" id="TIGR00553">
    <property type="entry name" value="pabB"/>
    <property type="match status" value="1"/>
</dbReference>
<accession>A0ABU1AHD3</accession>
<dbReference type="Pfam" id="PF00425">
    <property type="entry name" value="Chorismate_bind"/>
    <property type="match status" value="1"/>
</dbReference>
<feature type="domain" description="Anthranilate synthase component I N-terminal" evidence="4">
    <location>
        <begin position="58"/>
        <end position="127"/>
    </location>
</feature>
<dbReference type="RefSeq" id="WP_308984496.1">
    <property type="nucleotide sequence ID" value="NZ_JARXIC010000007.1"/>
</dbReference>
<evidence type="ECO:0000259" key="3">
    <source>
        <dbReference type="Pfam" id="PF00425"/>
    </source>
</evidence>
<reference evidence="5 6" key="1">
    <citation type="submission" date="2023-04" db="EMBL/GenBank/DDBJ databases">
        <title>A novel bacteria isolated from coastal sediment.</title>
        <authorList>
            <person name="Liu X.-J."/>
            <person name="Du Z.-J."/>
        </authorList>
    </citation>
    <scope>NUCLEOTIDE SEQUENCE [LARGE SCALE GENOMIC DNA]</scope>
    <source>
        <strain evidence="5 6">SDUM461004</strain>
    </source>
</reference>
<dbReference type="EC" id="2.6.1.85" evidence="1"/>
<sequence>MKVLEIQNPPPVEALVECFGRQPLSFVLDSAQSNDGLGAWSFFGSDPFQTVTGDLEDLRQAMQAYPLESHPEIPFTGGAVGYLSYDYGRRLERVPCLAQDDRSIPDMSFGLYDGVAALNHQSGMLYLIGHDVHMAADAVIERLRSIVGARLVTPASESAHVSSESLPFCQTAAGVTSEAPTTGASAAMSAGRGAWQWNFSKADFCTAVQRVRDYIASGDVYQVNLSQRARCTFEGDSIALYQALRRGNPAPYGAYLDLGDWQLISTSPEQFLQKRGRALETRPIKGTRPRGASAEEDLQQAAALRASEKDRAELLMIVDLERNDLGRIAEFGSVQVEGLYQLEHYARVIHQTARVKARLREGKDVYDALAALFPGGSITGAPKVRAMEIIEALEPTRRGAYCGSIGYIGFDGDAEFNIAIRSLHLKAGQLDYQVGGGIVWDSQPEAEYQETLDKARAIREAIDQLCQTSS</sequence>
<dbReference type="EMBL" id="JARXIC010000007">
    <property type="protein sequence ID" value="MDQ8194014.1"/>
    <property type="molecule type" value="Genomic_DNA"/>
</dbReference>
<keyword evidence="6" id="KW-1185">Reference proteome</keyword>
<protein>
    <recommendedName>
        <fullName evidence="1">aminodeoxychorismate synthase</fullName>
        <ecNumber evidence="1">2.6.1.85</ecNumber>
    </recommendedName>
</protein>
<comment type="caution">
    <text evidence="5">The sequence shown here is derived from an EMBL/GenBank/DDBJ whole genome shotgun (WGS) entry which is preliminary data.</text>
</comment>
<dbReference type="InterPro" id="IPR019999">
    <property type="entry name" value="Anth_synth_I-like"/>
</dbReference>
<dbReference type="Gene3D" id="3.60.120.10">
    <property type="entry name" value="Anthranilate synthase"/>
    <property type="match status" value="1"/>
</dbReference>
<keyword evidence="5" id="KW-0032">Aminotransferase</keyword>
<evidence type="ECO:0000256" key="1">
    <source>
        <dbReference type="ARBA" id="ARBA00013139"/>
    </source>
</evidence>
<evidence type="ECO:0000313" key="5">
    <source>
        <dbReference type="EMBL" id="MDQ8194014.1"/>
    </source>
</evidence>
<feature type="domain" description="Chorismate-utilising enzyme C-terminal" evidence="3">
    <location>
        <begin position="201"/>
        <end position="454"/>
    </location>
</feature>
<dbReference type="PANTHER" id="PTHR11236">
    <property type="entry name" value="AMINOBENZOATE/ANTHRANILATE SYNTHASE"/>
    <property type="match status" value="1"/>
</dbReference>
<name>A0ABU1AHD3_9BACT</name>
<gene>
    <name evidence="5" type="primary">pabB</name>
    <name evidence="5" type="ORF">QEH59_06240</name>
</gene>
<dbReference type="GO" id="GO:0046820">
    <property type="term" value="F:4-amino-4-deoxychorismate synthase activity"/>
    <property type="evidence" value="ECO:0007669"/>
    <property type="project" value="UniProtKB-EC"/>
</dbReference>
<evidence type="ECO:0000313" key="6">
    <source>
        <dbReference type="Proteomes" id="UP001243717"/>
    </source>
</evidence>
<dbReference type="PRINTS" id="PR00095">
    <property type="entry name" value="ANTSNTHASEI"/>
</dbReference>
<proteinExistence type="predicted"/>
<dbReference type="Proteomes" id="UP001243717">
    <property type="component" value="Unassembled WGS sequence"/>
</dbReference>